<name>A0ABY7U3N6_9SPHN</name>
<evidence type="ECO:0000313" key="1">
    <source>
        <dbReference type="EMBL" id="WCT80103.1"/>
    </source>
</evidence>
<dbReference type="Proteomes" id="UP001218231">
    <property type="component" value="Plasmid unnamed1"/>
</dbReference>
<proteinExistence type="predicted"/>
<geneLocation type="plasmid" evidence="1 2">
    <name>unnamed1</name>
</geneLocation>
<gene>
    <name evidence="1" type="ORF">PQ457_18775</name>
</gene>
<reference evidence="1 2" key="1">
    <citation type="submission" date="2023-02" db="EMBL/GenBank/DDBJ databases">
        <title>Genome sequence of Novosphingobium humi KACC 19094.</title>
        <authorList>
            <person name="Kim S."/>
            <person name="Heo J."/>
            <person name="Kwon S.-W."/>
        </authorList>
    </citation>
    <scope>NUCLEOTIDE SEQUENCE [LARGE SCALE GENOMIC DNA]</scope>
    <source>
        <strain evidence="1 2">KACC 19094</strain>
        <plasmid evidence="1 2">unnamed1</plasmid>
    </source>
</reference>
<dbReference type="RefSeq" id="WP_273620375.1">
    <property type="nucleotide sequence ID" value="NZ_CP117418.1"/>
</dbReference>
<keyword evidence="1" id="KW-0614">Plasmid</keyword>
<keyword evidence="2" id="KW-1185">Reference proteome</keyword>
<organism evidence="1 2">
    <name type="scientific">Novosphingobium humi</name>
    <dbReference type="NCBI Taxonomy" id="2282397"/>
    <lineage>
        <taxon>Bacteria</taxon>
        <taxon>Pseudomonadati</taxon>
        <taxon>Pseudomonadota</taxon>
        <taxon>Alphaproteobacteria</taxon>
        <taxon>Sphingomonadales</taxon>
        <taxon>Sphingomonadaceae</taxon>
        <taxon>Novosphingobium</taxon>
    </lineage>
</organism>
<sequence length="70" mass="7794">MRAHLTIPLQSFTVDVAFFSDDDPFATETYTVRATTWFTAQLQALELSVGSAYDNVRIPGLRRAATVRSV</sequence>
<protein>
    <recommendedName>
        <fullName evidence="3">TonB dependent receptor</fullName>
    </recommendedName>
</protein>
<evidence type="ECO:0000313" key="2">
    <source>
        <dbReference type="Proteomes" id="UP001218231"/>
    </source>
</evidence>
<evidence type="ECO:0008006" key="3">
    <source>
        <dbReference type="Google" id="ProtNLM"/>
    </source>
</evidence>
<dbReference type="EMBL" id="CP117418">
    <property type="protein sequence ID" value="WCT80103.1"/>
    <property type="molecule type" value="Genomic_DNA"/>
</dbReference>
<accession>A0ABY7U3N6</accession>